<evidence type="ECO:0000256" key="1">
    <source>
        <dbReference type="ARBA" id="ARBA00008857"/>
    </source>
</evidence>
<evidence type="ECO:0000259" key="6">
    <source>
        <dbReference type="PROSITE" id="PS51898"/>
    </source>
</evidence>
<gene>
    <name evidence="8" type="ORF">SAMN04488054_12142</name>
</gene>
<dbReference type="PROSITE" id="PS51898">
    <property type="entry name" value="TYR_RECOMBINASE"/>
    <property type="match status" value="1"/>
</dbReference>
<keyword evidence="3 5" id="KW-0238">DNA-binding</keyword>
<dbReference type="PANTHER" id="PTHR30349:SF41">
    <property type="entry name" value="INTEGRASE_RECOMBINASE PROTEIN MJ0367-RELATED"/>
    <property type="match status" value="1"/>
</dbReference>
<dbReference type="SUPFAM" id="SSF56349">
    <property type="entry name" value="DNA breaking-rejoining enzymes"/>
    <property type="match status" value="1"/>
</dbReference>
<dbReference type="Proteomes" id="UP000199668">
    <property type="component" value="Unassembled WGS sequence"/>
</dbReference>
<dbReference type="OrthoDB" id="184666at2"/>
<feature type="domain" description="Core-binding (CB)" evidence="7">
    <location>
        <begin position="1"/>
        <end position="84"/>
    </location>
</feature>
<feature type="domain" description="Tyr recombinase" evidence="6">
    <location>
        <begin position="108"/>
        <end position="289"/>
    </location>
</feature>
<dbReference type="InterPro" id="IPR013762">
    <property type="entry name" value="Integrase-like_cat_sf"/>
</dbReference>
<evidence type="ECO:0000313" key="8">
    <source>
        <dbReference type="EMBL" id="SFM20400.1"/>
    </source>
</evidence>
<dbReference type="InterPro" id="IPR011010">
    <property type="entry name" value="DNA_brk_join_enz"/>
</dbReference>
<dbReference type="GO" id="GO:0003677">
    <property type="term" value="F:DNA binding"/>
    <property type="evidence" value="ECO:0007669"/>
    <property type="project" value="UniProtKB-UniRule"/>
</dbReference>
<protein>
    <submittedName>
        <fullName evidence="8">Integrase/recombinase XerD</fullName>
    </submittedName>
</protein>
<dbReference type="EMBL" id="FOTY01000021">
    <property type="protein sequence ID" value="SFM20400.1"/>
    <property type="molecule type" value="Genomic_DNA"/>
</dbReference>
<comment type="similarity">
    <text evidence="1">Belongs to the 'phage' integrase family.</text>
</comment>
<dbReference type="AlphaFoldDB" id="A0A1I4NYL5"/>
<dbReference type="InterPro" id="IPR010998">
    <property type="entry name" value="Integrase_recombinase_N"/>
</dbReference>
<dbReference type="InterPro" id="IPR002104">
    <property type="entry name" value="Integrase_catalytic"/>
</dbReference>
<dbReference type="InterPro" id="IPR004107">
    <property type="entry name" value="Integrase_SAM-like_N"/>
</dbReference>
<dbReference type="InterPro" id="IPR044068">
    <property type="entry name" value="CB"/>
</dbReference>
<dbReference type="CDD" id="cd00397">
    <property type="entry name" value="DNA_BRE_C"/>
    <property type="match status" value="1"/>
</dbReference>
<dbReference type="STRING" id="266892.SAMN04488054_12142"/>
<dbReference type="Pfam" id="PF00589">
    <property type="entry name" value="Phage_integrase"/>
    <property type="match status" value="1"/>
</dbReference>
<evidence type="ECO:0000256" key="4">
    <source>
        <dbReference type="ARBA" id="ARBA00023172"/>
    </source>
</evidence>
<sequence length="291" mass="33588">MDTLTAFELWLQEEGRVRGTIVSYIGDVRDYQTFLEHHAAEQPDQLLTRFFVMSFKDHLMNRGYAVTTINKKLNSLKVFNDFLIERGIVTTSFLSLKRDQIKVADGTGQVDVLTQQQVDQLLFYLETSPKVSKRNKLACYLFLYTGVRASELVSLKVSDVDPILRNITVYGKGSKLREINLKQELLDVLQDYCRTERNMSNYRDSDYLLLSQRGGKLARDSIREWMANVSKELGFPLYPHRLRHTFCTNLIQKGVDLATVSQLAGHSNVQMTIRYYINISQEQKQQAVDLL</sequence>
<name>A0A1I4NYL5_9BACI</name>
<dbReference type="PROSITE" id="PS51900">
    <property type="entry name" value="CB"/>
    <property type="match status" value="1"/>
</dbReference>
<dbReference type="Pfam" id="PF02899">
    <property type="entry name" value="Phage_int_SAM_1"/>
    <property type="match status" value="1"/>
</dbReference>
<dbReference type="RefSeq" id="WP_090927630.1">
    <property type="nucleotide sequence ID" value="NZ_FOTY01000021.1"/>
</dbReference>
<dbReference type="GO" id="GO:0006310">
    <property type="term" value="P:DNA recombination"/>
    <property type="evidence" value="ECO:0007669"/>
    <property type="project" value="UniProtKB-KW"/>
</dbReference>
<dbReference type="GO" id="GO:0015074">
    <property type="term" value="P:DNA integration"/>
    <property type="evidence" value="ECO:0007669"/>
    <property type="project" value="UniProtKB-KW"/>
</dbReference>
<evidence type="ECO:0000313" key="9">
    <source>
        <dbReference type="Proteomes" id="UP000199668"/>
    </source>
</evidence>
<dbReference type="Gene3D" id="1.10.150.130">
    <property type="match status" value="1"/>
</dbReference>
<keyword evidence="9" id="KW-1185">Reference proteome</keyword>
<keyword evidence="2" id="KW-0229">DNA integration</keyword>
<dbReference type="Gene3D" id="1.10.443.10">
    <property type="entry name" value="Intergrase catalytic core"/>
    <property type="match status" value="1"/>
</dbReference>
<accession>A0A1I4NYL5</accession>
<dbReference type="PANTHER" id="PTHR30349">
    <property type="entry name" value="PHAGE INTEGRASE-RELATED"/>
    <property type="match status" value="1"/>
</dbReference>
<evidence type="ECO:0000256" key="3">
    <source>
        <dbReference type="ARBA" id="ARBA00023125"/>
    </source>
</evidence>
<organism evidence="8 9">
    <name type="scientific">Salibacterium qingdaonense</name>
    <dbReference type="NCBI Taxonomy" id="266892"/>
    <lineage>
        <taxon>Bacteria</taxon>
        <taxon>Bacillati</taxon>
        <taxon>Bacillota</taxon>
        <taxon>Bacilli</taxon>
        <taxon>Bacillales</taxon>
        <taxon>Bacillaceae</taxon>
    </lineage>
</organism>
<dbReference type="InterPro" id="IPR050090">
    <property type="entry name" value="Tyrosine_recombinase_XerCD"/>
</dbReference>
<evidence type="ECO:0000256" key="5">
    <source>
        <dbReference type="PROSITE-ProRule" id="PRU01248"/>
    </source>
</evidence>
<keyword evidence="4" id="KW-0233">DNA recombination</keyword>
<reference evidence="8 9" key="1">
    <citation type="submission" date="2016-10" db="EMBL/GenBank/DDBJ databases">
        <authorList>
            <person name="de Groot N.N."/>
        </authorList>
    </citation>
    <scope>NUCLEOTIDE SEQUENCE [LARGE SCALE GENOMIC DNA]</scope>
    <source>
        <strain evidence="8 9">CGMCC 1.6134</strain>
    </source>
</reference>
<evidence type="ECO:0000256" key="2">
    <source>
        <dbReference type="ARBA" id="ARBA00022908"/>
    </source>
</evidence>
<evidence type="ECO:0000259" key="7">
    <source>
        <dbReference type="PROSITE" id="PS51900"/>
    </source>
</evidence>
<proteinExistence type="inferred from homology"/>